<name>A0ABT5KZK4_9ALTE</name>
<dbReference type="InterPro" id="IPR006311">
    <property type="entry name" value="TAT_signal"/>
</dbReference>
<dbReference type="RefSeq" id="WP_273638954.1">
    <property type="nucleotide sequence ID" value="NZ_JAQQXP010000001.1"/>
</dbReference>
<gene>
    <name evidence="2" type="ORF">OIK42_05400</name>
</gene>
<proteinExistence type="predicted"/>
<evidence type="ECO:0000256" key="1">
    <source>
        <dbReference type="SAM" id="SignalP"/>
    </source>
</evidence>
<dbReference type="PROSITE" id="PS51318">
    <property type="entry name" value="TAT"/>
    <property type="match status" value="1"/>
</dbReference>
<feature type="signal peptide" evidence="1">
    <location>
        <begin position="1"/>
        <end position="32"/>
    </location>
</feature>
<protein>
    <submittedName>
        <fullName evidence="2">Gluconate 2-dehydrogenase subunit 3 family protein</fullName>
    </submittedName>
</protein>
<dbReference type="InterPro" id="IPR027056">
    <property type="entry name" value="Gluconate_2DH_su3"/>
</dbReference>
<evidence type="ECO:0000313" key="2">
    <source>
        <dbReference type="EMBL" id="MDC8830195.1"/>
    </source>
</evidence>
<feature type="chain" id="PRO_5046154807" evidence="1">
    <location>
        <begin position="33"/>
        <end position="195"/>
    </location>
</feature>
<evidence type="ECO:0000313" key="3">
    <source>
        <dbReference type="Proteomes" id="UP001218788"/>
    </source>
</evidence>
<reference evidence="2 3" key="1">
    <citation type="submission" date="2022-10" db="EMBL/GenBank/DDBJ databases">
        <title>Alteromonas sp. chi3 Genome sequencing.</title>
        <authorList>
            <person name="Park S."/>
        </authorList>
    </citation>
    <scope>NUCLEOTIDE SEQUENCE [LARGE SCALE GENOMIC DNA]</scope>
    <source>
        <strain evidence="3">chi3</strain>
    </source>
</reference>
<comment type="caution">
    <text evidence="2">The sequence shown here is derived from an EMBL/GenBank/DDBJ whole genome shotgun (WGS) entry which is preliminary data.</text>
</comment>
<dbReference type="EMBL" id="JAQQXP010000001">
    <property type="protein sequence ID" value="MDC8830195.1"/>
    <property type="molecule type" value="Genomic_DNA"/>
</dbReference>
<keyword evidence="1" id="KW-0732">Signal</keyword>
<accession>A0ABT5KZK4</accession>
<dbReference type="Proteomes" id="UP001218788">
    <property type="component" value="Unassembled WGS sequence"/>
</dbReference>
<keyword evidence="3" id="KW-1185">Reference proteome</keyword>
<sequence length="195" mass="20846">MINRRQLLKVISTVAGSAVASTLLSAPSIASSATFNAAQNNTTGRLFSTSQLEALRQICQLTIPATSTPGAADVNCHHFIDHQLRVVFPRTVQDEAVAILKKISAAGDQYGDAPFENLSPDIQIKLLTDLEAASGPFTRQDKDAFKQIKGLIVFGYYTSLPGATKELTYLAVPGEFKGSVALSKVGSAYSSKAYY</sequence>
<organism evidence="2 3">
    <name type="scientific">Alteromonas gilva</name>
    <dbReference type="NCBI Taxonomy" id="2987522"/>
    <lineage>
        <taxon>Bacteria</taxon>
        <taxon>Pseudomonadati</taxon>
        <taxon>Pseudomonadota</taxon>
        <taxon>Gammaproteobacteria</taxon>
        <taxon>Alteromonadales</taxon>
        <taxon>Alteromonadaceae</taxon>
        <taxon>Alteromonas/Salinimonas group</taxon>
        <taxon>Alteromonas</taxon>
    </lineage>
</organism>
<dbReference type="Pfam" id="PF13618">
    <property type="entry name" value="Gluconate_2-dh3"/>
    <property type="match status" value="1"/>
</dbReference>